<feature type="domain" description="Carboxymuconolactone decarboxylase-like" evidence="1">
    <location>
        <begin position="34"/>
        <end position="114"/>
    </location>
</feature>
<sequence>MARIPYPDRPADAVARLPVALNAFRMLSHAPDLTGPVIDLGFAILGQTQLPTAIRELVIMTVAARTRCRYESVQHTPIALAAGVTPEQLAVIGELRPCVPPEFTEAEAAALSAAVRITVERTLEPGELDALRRHFTDRETVEIIMTAGYYAMLAGLMNALDVDIDPSGERFLNVDPRAT</sequence>
<protein>
    <submittedName>
        <fullName evidence="2">Carboxymuconolactone decarboxylase family protein</fullName>
    </submittedName>
</protein>
<dbReference type="GO" id="GO:0051920">
    <property type="term" value="F:peroxiredoxin activity"/>
    <property type="evidence" value="ECO:0007669"/>
    <property type="project" value="InterPro"/>
</dbReference>
<proteinExistence type="predicted"/>
<dbReference type="InterPro" id="IPR029032">
    <property type="entry name" value="AhpD-like"/>
</dbReference>
<name>A0AB39R9N2_9ACTN</name>
<dbReference type="PANTHER" id="PTHR34846:SF11">
    <property type="entry name" value="4-CARBOXYMUCONOLACTONE DECARBOXYLASE FAMILY PROTEIN (AFU_ORTHOLOGUE AFUA_6G11590)"/>
    <property type="match status" value="1"/>
</dbReference>
<evidence type="ECO:0000313" key="2">
    <source>
        <dbReference type="EMBL" id="XDQ52812.1"/>
    </source>
</evidence>
<organism evidence="2">
    <name type="scientific">Streptomyces sp. R41</name>
    <dbReference type="NCBI Taxonomy" id="3238632"/>
    <lineage>
        <taxon>Bacteria</taxon>
        <taxon>Bacillati</taxon>
        <taxon>Actinomycetota</taxon>
        <taxon>Actinomycetes</taxon>
        <taxon>Kitasatosporales</taxon>
        <taxon>Streptomycetaceae</taxon>
        <taxon>Streptomyces</taxon>
    </lineage>
</organism>
<reference evidence="2" key="1">
    <citation type="submission" date="2024-07" db="EMBL/GenBank/DDBJ databases">
        <authorList>
            <person name="Yu S.T."/>
        </authorList>
    </citation>
    <scope>NUCLEOTIDE SEQUENCE</scope>
    <source>
        <strain evidence="2">R41</strain>
    </source>
</reference>
<dbReference type="PANTHER" id="PTHR34846">
    <property type="entry name" value="4-CARBOXYMUCONOLACTONE DECARBOXYLASE FAMILY PROTEIN (AFU_ORTHOLOGUE AFUA_6G11590)"/>
    <property type="match status" value="1"/>
</dbReference>
<dbReference type="AlphaFoldDB" id="A0AB39R9N2"/>
<dbReference type="SUPFAM" id="SSF69118">
    <property type="entry name" value="AhpD-like"/>
    <property type="match status" value="1"/>
</dbReference>
<dbReference type="EMBL" id="CP163443">
    <property type="protein sequence ID" value="XDQ52812.1"/>
    <property type="molecule type" value="Genomic_DNA"/>
</dbReference>
<dbReference type="RefSeq" id="WP_369246079.1">
    <property type="nucleotide sequence ID" value="NZ_CP163443.1"/>
</dbReference>
<gene>
    <name evidence="2" type="ORF">AB5J53_14650</name>
</gene>
<dbReference type="InterPro" id="IPR003779">
    <property type="entry name" value="CMD-like"/>
</dbReference>
<accession>A0AB39R9N2</accession>
<dbReference type="Gene3D" id="1.20.1290.10">
    <property type="entry name" value="AhpD-like"/>
    <property type="match status" value="1"/>
</dbReference>
<dbReference type="Pfam" id="PF02627">
    <property type="entry name" value="CMD"/>
    <property type="match status" value="1"/>
</dbReference>
<evidence type="ECO:0000259" key="1">
    <source>
        <dbReference type="Pfam" id="PF02627"/>
    </source>
</evidence>